<proteinExistence type="predicted"/>
<sequence length="260" mass="27195">VSGLCSMACFWLRRRVSALEALQRVHGLRRAADPEVPAKVRVPKALATASLEGSAAAASSGLRGGAVTTPPPGVAWQHPCADDADMWARPSERHPGADASSRPGGGPPPAERASPRPRDERSWEDRSRRAPPEKGAPAAAAASQGQPPPRQPPTSGPAGGAKIGEPPRAQARQARQEARSASQPPPSGGSEPQQDPHQTTATCPPEAKAVESKLRNTMGAALEERKKVYKALLLEYHPDKNSDPGAKEAAAVFGNVPEFA</sequence>
<gene>
    <name evidence="2" type="ORF">PCOR1329_LOCUS59259</name>
</gene>
<dbReference type="CDD" id="cd06257">
    <property type="entry name" value="DnaJ"/>
    <property type="match status" value="1"/>
</dbReference>
<dbReference type="Proteomes" id="UP001189429">
    <property type="component" value="Unassembled WGS sequence"/>
</dbReference>
<comment type="caution">
    <text evidence="2">The sequence shown here is derived from an EMBL/GenBank/DDBJ whole genome shotgun (WGS) entry which is preliminary data.</text>
</comment>
<dbReference type="InterPro" id="IPR036869">
    <property type="entry name" value="J_dom_sf"/>
</dbReference>
<feature type="non-terminal residue" evidence="2">
    <location>
        <position position="1"/>
    </location>
</feature>
<evidence type="ECO:0000313" key="3">
    <source>
        <dbReference type="Proteomes" id="UP001189429"/>
    </source>
</evidence>
<dbReference type="SUPFAM" id="SSF46565">
    <property type="entry name" value="Chaperone J-domain"/>
    <property type="match status" value="1"/>
</dbReference>
<feature type="compositionally biased region" description="Pro residues" evidence="1">
    <location>
        <begin position="146"/>
        <end position="155"/>
    </location>
</feature>
<accession>A0ABN9VLU6</accession>
<reference evidence="2" key="1">
    <citation type="submission" date="2023-10" db="EMBL/GenBank/DDBJ databases">
        <authorList>
            <person name="Chen Y."/>
            <person name="Shah S."/>
            <person name="Dougan E. K."/>
            <person name="Thang M."/>
            <person name="Chan C."/>
        </authorList>
    </citation>
    <scope>NUCLEOTIDE SEQUENCE [LARGE SCALE GENOMIC DNA]</scope>
</reference>
<protein>
    <recommendedName>
        <fullName evidence="4">J domain-containing protein</fullName>
    </recommendedName>
</protein>
<dbReference type="InterPro" id="IPR001623">
    <property type="entry name" value="DnaJ_domain"/>
</dbReference>
<feature type="compositionally biased region" description="Basic and acidic residues" evidence="1">
    <location>
        <begin position="113"/>
        <end position="132"/>
    </location>
</feature>
<feature type="compositionally biased region" description="Low complexity" evidence="1">
    <location>
        <begin position="133"/>
        <end position="145"/>
    </location>
</feature>
<feature type="region of interest" description="Disordered" evidence="1">
    <location>
        <begin position="59"/>
        <end position="211"/>
    </location>
</feature>
<name>A0ABN9VLU6_9DINO</name>
<dbReference type="EMBL" id="CAUYUJ010017383">
    <property type="protein sequence ID" value="CAK0874303.1"/>
    <property type="molecule type" value="Genomic_DNA"/>
</dbReference>
<evidence type="ECO:0000256" key="1">
    <source>
        <dbReference type="SAM" id="MobiDB-lite"/>
    </source>
</evidence>
<evidence type="ECO:0000313" key="2">
    <source>
        <dbReference type="EMBL" id="CAK0874303.1"/>
    </source>
</evidence>
<keyword evidence="3" id="KW-1185">Reference proteome</keyword>
<evidence type="ECO:0008006" key="4">
    <source>
        <dbReference type="Google" id="ProtNLM"/>
    </source>
</evidence>
<organism evidence="2 3">
    <name type="scientific">Prorocentrum cordatum</name>
    <dbReference type="NCBI Taxonomy" id="2364126"/>
    <lineage>
        <taxon>Eukaryota</taxon>
        <taxon>Sar</taxon>
        <taxon>Alveolata</taxon>
        <taxon>Dinophyceae</taxon>
        <taxon>Prorocentrales</taxon>
        <taxon>Prorocentraceae</taxon>
        <taxon>Prorocentrum</taxon>
    </lineage>
</organism>
<dbReference type="Gene3D" id="1.10.287.110">
    <property type="entry name" value="DnaJ domain"/>
    <property type="match status" value="1"/>
</dbReference>